<reference evidence="2" key="1">
    <citation type="submission" date="2014-09" db="EMBL/GenBank/DDBJ databases">
        <title>Vibrio variabilis JCM 19239. (C206) whole genome shotgun sequence.</title>
        <authorList>
            <person name="Sawabe T."/>
            <person name="Meirelles P."/>
            <person name="Nakanishi M."/>
            <person name="Sayaka M."/>
            <person name="Hattori M."/>
            <person name="Ohkuma M."/>
        </authorList>
    </citation>
    <scope>NUCLEOTIDE SEQUENCE [LARGE SCALE GENOMIC DNA]</scope>
    <source>
        <strain evidence="2">JCM 19239</strain>
    </source>
</reference>
<dbReference type="GO" id="GO:0003868">
    <property type="term" value="F:4-hydroxyphenylpyruvate dioxygenase activity"/>
    <property type="evidence" value="ECO:0007669"/>
    <property type="project" value="UniProtKB-EC"/>
</dbReference>
<dbReference type="Proteomes" id="UP000029223">
    <property type="component" value="Unassembled WGS sequence"/>
</dbReference>
<proteinExistence type="predicted"/>
<comment type="caution">
    <text evidence="1">The sequence shown here is derived from an EMBL/GenBank/DDBJ whole genome shotgun (WGS) entry which is preliminary data.</text>
</comment>
<dbReference type="EC" id="1.13.11.27" evidence="1"/>
<evidence type="ECO:0000313" key="1">
    <source>
        <dbReference type="EMBL" id="GAL26530.1"/>
    </source>
</evidence>
<keyword evidence="1" id="KW-0560">Oxidoreductase</keyword>
<protein>
    <submittedName>
        <fullName evidence="1">4-hydroxyphenylpyruvate dioxygenase</fullName>
        <ecNumber evidence="1">1.13.11.27</ecNumber>
    </submittedName>
</protein>
<keyword evidence="2" id="KW-1185">Reference proteome</keyword>
<evidence type="ECO:0000313" key="2">
    <source>
        <dbReference type="Proteomes" id="UP000029223"/>
    </source>
</evidence>
<dbReference type="EMBL" id="BBMS01000019">
    <property type="protein sequence ID" value="GAL26530.1"/>
    <property type="molecule type" value="Genomic_DNA"/>
</dbReference>
<reference evidence="2" key="2">
    <citation type="submission" date="2014-09" db="EMBL/GenBank/DDBJ databases">
        <authorList>
            <consortium name="NBRP consortium"/>
            <person name="Sawabe T."/>
            <person name="Meirelles P."/>
            <person name="Nakanishi M."/>
            <person name="Sayaka M."/>
            <person name="Hattori M."/>
            <person name="Ohkuma M."/>
        </authorList>
    </citation>
    <scope>NUCLEOTIDE SEQUENCE [LARGE SCALE GENOMIC DNA]</scope>
    <source>
        <strain evidence="2">JCM 19239</strain>
    </source>
</reference>
<name>A0ABQ0JCP0_9VIBR</name>
<keyword evidence="1" id="KW-0223">Dioxygenase</keyword>
<sequence>MTINFNPLGTDGFEFVEYTAATDDGINDLKRLFRLAGVCRNCQASFKRSLALSSRRYQLHC</sequence>
<organism evidence="1 2">
    <name type="scientific">Vibrio variabilis</name>
    <dbReference type="NCBI Taxonomy" id="990271"/>
    <lineage>
        <taxon>Bacteria</taxon>
        <taxon>Pseudomonadati</taxon>
        <taxon>Pseudomonadota</taxon>
        <taxon>Gammaproteobacteria</taxon>
        <taxon>Vibrionales</taxon>
        <taxon>Vibrionaceae</taxon>
        <taxon>Vibrio</taxon>
    </lineage>
</organism>
<accession>A0ABQ0JCP0</accession>
<gene>
    <name evidence="1" type="ORF">JCM19239_5365</name>
</gene>